<proteinExistence type="predicted"/>
<evidence type="ECO:0000313" key="2">
    <source>
        <dbReference type="EMBL" id="MFC3173857.1"/>
    </source>
</evidence>
<dbReference type="EMBL" id="JBHRTQ010000007">
    <property type="protein sequence ID" value="MFC3173857.1"/>
    <property type="molecule type" value="Genomic_DNA"/>
</dbReference>
<comment type="caution">
    <text evidence="2">The sequence shown here is derived from an EMBL/GenBank/DDBJ whole genome shotgun (WGS) entry which is preliminary data.</text>
</comment>
<gene>
    <name evidence="2" type="ORF">ACFOD9_06295</name>
</gene>
<keyword evidence="3" id="KW-1185">Reference proteome</keyword>
<protein>
    <submittedName>
        <fullName evidence="2">Uncharacterized protein</fullName>
    </submittedName>
</protein>
<accession>A0ABV7IPH2</accession>
<dbReference type="RefSeq" id="WP_379509241.1">
    <property type="nucleotide sequence ID" value="NZ_JBHRTQ010000007.1"/>
</dbReference>
<evidence type="ECO:0000313" key="3">
    <source>
        <dbReference type="Proteomes" id="UP001595604"/>
    </source>
</evidence>
<reference evidence="3" key="1">
    <citation type="journal article" date="2019" name="Int. J. Syst. Evol. Microbiol.">
        <title>The Global Catalogue of Microorganisms (GCM) 10K type strain sequencing project: providing services to taxonomists for standard genome sequencing and annotation.</title>
        <authorList>
            <consortium name="The Broad Institute Genomics Platform"/>
            <consortium name="The Broad Institute Genome Sequencing Center for Infectious Disease"/>
            <person name="Wu L."/>
            <person name="Ma J."/>
        </authorList>
    </citation>
    <scope>NUCLEOTIDE SEQUENCE [LARGE SCALE GENOMIC DNA]</scope>
    <source>
        <strain evidence="3">KCTC 42984</strain>
    </source>
</reference>
<dbReference type="Proteomes" id="UP001595604">
    <property type="component" value="Unassembled WGS sequence"/>
</dbReference>
<sequence length="64" mass="7139">MALHSRSPASTADGHRDVRLRRREPQPAAIRLPHPSWRRAVGGLPETGAQRLSSASEFWDRLGI</sequence>
<feature type="region of interest" description="Disordered" evidence="1">
    <location>
        <begin position="1"/>
        <end position="29"/>
    </location>
</feature>
<organism evidence="2 3">
    <name type="scientific">Novosphingobium bradum</name>
    <dbReference type="NCBI Taxonomy" id="1737444"/>
    <lineage>
        <taxon>Bacteria</taxon>
        <taxon>Pseudomonadati</taxon>
        <taxon>Pseudomonadota</taxon>
        <taxon>Alphaproteobacteria</taxon>
        <taxon>Sphingomonadales</taxon>
        <taxon>Sphingomonadaceae</taxon>
        <taxon>Novosphingobium</taxon>
    </lineage>
</organism>
<name>A0ABV7IPH2_9SPHN</name>
<evidence type="ECO:0000256" key="1">
    <source>
        <dbReference type="SAM" id="MobiDB-lite"/>
    </source>
</evidence>